<dbReference type="PANTHER" id="PTHR10340">
    <property type="entry name" value="SPHINGOMYELIN PHOSPHODIESTERASE"/>
    <property type="match status" value="1"/>
</dbReference>
<protein>
    <submittedName>
        <fullName evidence="3">RFX-type winged-helix domain-containing protein</fullName>
    </submittedName>
</protein>
<dbReference type="AlphaFoldDB" id="A0A5K1JVL5"/>
<keyword evidence="2" id="KW-0325">Glycoprotein</keyword>
<dbReference type="EMBL" id="LR724875">
    <property type="protein sequence ID" value="VWO95495.1"/>
    <property type="molecule type" value="Genomic_DNA"/>
</dbReference>
<dbReference type="GO" id="GO:0000298">
    <property type="term" value="F:endopolyphosphatase activity"/>
    <property type="evidence" value="ECO:0007669"/>
    <property type="project" value="TreeGrafter"/>
</dbReference>
<dbReference type="GO" id="GO:0005615">
    <property type="term" value="C:extracellular space"/>
    <property type="evidence" value="ECO:0007669"/>
    <property type="project" value="TreeGrafter"/>
</dbReference>
<proteinExistence type="predicted"/>
<evidence type="ECO:0000313" key="3">
    <source>
        <dbReference type="EMBL" id="VWO95495.1"/>
    </source>
</evidence>
<dbReference type="PANTHER" id="PTHR10340:SF55">
    <property type="entry name" value="ENDOPOLYPHOSPHATASE"/>
    <property type="match status" value="1"/>
</dbReference>
<sequence length="271" mass="31040">MNMDHFFLLDAEQFARPRNMTFAPIHETTTLKGKKKELYKTLMQEFSDLPKYQNLDHDNYGVVNVAPPVVPTYLPSFRIFTYNTTGEHFEPGHLGEDEQPERPPRSMKDLVDSLCADEAYENTWRCKLGKPWHSNRRSPSRTNRLWTPLGYAQYYLPDLDEADEKHRPKFKLEYLTFQTSALHPAPAAGEASAAEDETGVAASGKSNWPIPKRHLPRSLQNSTMTKTKKFAPYELGDLTIPSWTELGTRLGRNKGKLRQRFKEFMSMGGAA</sequence>
<dbReference type="GO" id="GO:0006798">
    <property type="term" value="P:polyphosphate catabolic process"/>
    <property type="evidence" value="ECO:0007669"/>
    <property type="project" value="TreeGrafter"/>
</dbReference>
<reference evidence="3" key="1">
    <citation type="submission" date="2019-10" db="EMBL/GenBank/DDBJ databases">
        <authorList>
            <person name="Nor Muhammad N."/>
        </authorList>
    </citation>
    <scope>NUCLEOTIDE SEQUENCE</scope>
</reference>
<dbReference type="GO" id="GO:0004309">
    <property type="term" value="F:exopolyphosphatase activity"/>
    <property type="evidence" value="ECO:0007669"/>
    <property type="project" value="TreeGrafter"/>
</dbReference>
<gene>
    <name evidence="3" type="primary">I1RTB9</name>
</gene>
<evidence type="ECO:0000256" key="2">
    <source>
        <dbReference type="ARBA" id="ARBA00023180"/>
    </source>
</evidence>
<name>A0A5K1JVL5_9APHY</name>
<dbReference type="GO" id="GO:0000324">
    <property type="term" value="C:fungal-type vacuole"/>
    <property type="evidence" value="ECO:0007669"/>
    <property type="project" value="TreeGrafter"/>
</dbReference>
<organism evidence="3">
    <name type="scientific">Ganoderma boninense</name>
    <dbReference type="NCBI Taxonomy" id="34458"/>
    <lineage>
        <taxon>Eukaryota</taxon>
        <taxon>Fungi</taxon>
        <taxon>Dikarya</taxon>
        <taxon>Basidiomycota</taxon>
        <taxon>Agaricomycotina</taxon>
        <taxon>Agaricomycetes</taxon>
        <taxon>Polyporales</taxon>
        <taxon>Polyporaceae</taxon>
        <taxon>Ganoderma</taxon>
    </lineage>
</organism>
<keyword evidence="1" id="KW-0378">Hydrolase</keyword>
<accession>A0A5K1JVL5</accession>
<dbReference type="GO" id="GO:0008081">
    <property type="term" value="F:phosphoric diester hydrolase activity"/>
    <property type="evidence" value="ECO:0007669"/>
    <property type="project" value="TreeGrafter"/>
</dbReference>
<evidence type="ECO:0000256" key="1">
    <source>
        <dbReference type="ARBA" id="ARBA00022801"/>
    </source>
</evidence>